<dbReference type="InterPro" id="IPR036388">
    <property type="entry name" value="WH-like_DNA-bd_sf"/>
</dbReference>
<dbReference type="InterPro" id="IPR002571">
    <property type="entry name" value="HrcA"/>
</dbReference>
<proteinExistence type="predicted"/>
<dbReference type="Gene3D" id="1.10.10.10">
    <property type="entry name" value="Winged helix-like DNA-binding domain superfamily/Winged helix DNA-binding domain"/>
    <property type="match status" value="1"/>
</dbReference>
<dbReference type="AlphaFoldDB" id="A0A2M7R639"/>
<name>A0A2M7R639_9BACT</name>
<dbReference type="PANTHER" id="PTHR34824">
    <property type="entry name" value="HEAT-INDUCIBLE TRANSCRIPTION REPRESSOR HRCA"/>
    <property type="match status" value="1"/>
</dbReference>
<evidence type="ECO:0000256" key="1">
    <source>
        <dbReference type="ARBA" id="ARBA00022491"/>
    </source>
</evidence>
<evidence type="ECO:0000256" key="3">
    <source>
        <dbReference type="ARBA" id="ARBA00023016"/>
    </source>
</evidence>
<keyword evidence="3" id="KW-0346">Stress response</keyword>
<dbReference type="SUPFAM" id="SSF46785">
    <property type="entry name" value="Winged helix' DNA-binding domain"/>
    <property type="match status" value="1"/>
</dbReference>
<dbReference type="PANTHER" id="PTHR34824:SF1">
    <property type="entry name" value="HEAT-INDUCIBLE TRANSCRIPTION REPRESSOR HRCA"/>
    <property type="match status" value="1"/>
</dbReference>
<evidence type="ECO:0000256" key="2">
    <source>
        <dbReference type="ARBA" id="ARBA00023015"/>
    </source>
</evidence>
<sequence>MKITERQAEILNGTVKEYIDLVQPISSEFLEKKHHLGISPATIRTEMQKLTKKGFLCQPHTSAGRVPTDKGYRFFVDNLLEKGISEFEDTFKTEEIFQEARKDILKWAARLTKFLAEQSSNFAILHLLERDFFWKEGWEEILKEPEFEEKDLISDFVRFLENFEENAENFKINSGIKIYIGKENPFSKTQDFSIILSRCYFPRREKGVISILGPKRMSYGRNISLINSFKKVLEKL</sequence>
<evidence type="ECO:0000256" key="4">
    <source>
        <dbReference type="ARBA" id="ARBA00023163"/>
    </source>
</evidence>
<reference evidence="7" key="1">
    <citation type="submission" date="2017-09" db="EMBL/GenBank/DDBJ databases">
        <title>Depth-based differentiation of microbial function through sediment-hosted aquifers and enrichment of novel symbionts in the deep terrestrial subsurface.</title>
        <authorList>
            <person name="Probst A.J."/>
            <person name="Ladd B."/>
            <person name="Jarett J.K."/>
            <person name="Geller-Mcgrath D.E."/>
            <person name="Sieber C.M.K."/>
            <person name="Emerson J.B."/>
            <person name="Anantharaman K."/>
            <person name="Thomas B.C."/>
            <person name="Malmstrom R."/>
            <person name="Stieglmeier M."/>
            <person name="Klingl A."/>
            <person name="Woyke T."/>
            <person name="Ryan C.M."/>
            <person name="Banfield J.F."/>
        </authorList>
    </citation>
    <scope>NUCLEOTIDE SEQUENCE [LARGE SCALE GENOMIC DNA]</scope>
</reference>
<dbReference type="GO" id="GO:0045892">
    <property type="term" value="P:negative regulation of DNA-templated transcription"/>
    <property type="evidence" value="ECO:0007669"/>
    <property type="project" value="TreeGrafter"/>
</dbReference>
<organism evidence="6 7">
    <name type="scientific">Candidatus Nealsonbacteria bacterium CG_4_10_14_0_8_um_filter_37_14</name>
    <dbReference type="NCBI Taxonomy" id="1974684"/>
    <lineage>
        <taxon>Bacteria</taxon>
        <taxon>Candidatus Nealsoniibacteriota</taxon>
    </lineage>
</organism>
<comment type="caution">
    <text evidence="6">The sequence shown here is derived from an EMBL/GenBank/DDBJ whole genome shotgun (WGS) entry which is preliminary data.</text>
</comment>
<evidence type="ECO:0000313" key="7">
    <source>
        <dbReference type="Proteomes" id="UP000230767"/>
    </source>
</evidence>
<gene>
    <name evidence="6" type="ORF">COY73_03370</name>
</gene>
<dbReference type="InterPro" id="IPR021153">
    <property type="entry name" value="HrcA_C"/>
</dbReference>
<evidence type="ECO:0000313" key="6">
    <source>
        <dbReference type="EMBL" id="PIY88585.1"/>
    </source>
</evidence>
<evidence type="ECO:0000259" key="5">
    <source>
        <dbReference type="Pfam" id="PF01628"/>
    </source>
</evidence>
<dbReference type="InterPro" id="IPR036390">
    <property type="entry name" value="WH_DNA-bd_sf"/>
</dbReference>
<dbReference type="Proteomes" id="UP000230767">
    <property type="component" value="Unassembled WGS sequence"/>
</dbReference>
<dbReference type="SUPFAM" id="SSF55781">
    <property type="entry name" value="GAF domain-like"/>
    <property type="match status" value="1"/>
</dbReference>
<dbReference type="InterPro" id="IPR029016">
    <property type="entry name" value="GAF-like_dom_sf"/>
</dbReference>
<dbReference type="GO" id="GO:0003677">
    <property type="term" value="F:DNA binding"/>
    <property type="evidence" value="ECO:0007669"/>
    <property type="project" value="InterPro"/>
</dbReference>
<keyword evidence="2" id="KW-0805">Transcription regulation</keyword>
<protein>
    <recommendedName>
        <fullName evidence="5">Heat-inducible transcription repressor HrcA C-terminal domain-containing protein</fullName>
    </recommendedName>
</protein>
<feature type="domain" description="Heat-inducible transcription repressor HrcA C-terminal" evidence="5">
    <location>
        <begin position="73"/>
        <end position="223"/>
    </location>
</feature>
<keyword evidence="1" id="KW-0678">Repressor</keyword>
<accession>A0A2M7R639</accession>
<dbReference type="EMBL" id="PFLW01000079">
    <property type="protein sequence ID" value="PIY88585.1"/>
    <property type="molecule type" value="Genomic_DNA"/>
</dbReference>
<keyword evidence="4" id="KW-0804">Transcription</keyword>
<dbReference type="Gene3D" id="3.30.450.40">
    <property type="match status" value="1"/>
</dbReference>
<dbReference type="Pfam" id="PF01628">
    <property type="entry name" value="HrcA"/>
    <property type="match status" value="1"/>
</dbReference>